<keyword evidence="2 4" id="KW-0472">Membrane</keyword>
<keyword evidence="4" id="KW-0812">Transmembrane</keyword>
<evidence type="ECO:0000256" key="3">
    <source>
        <dbReference type="SAM" id="MobiDB-lite"/>
    </source>
</evidence>
<evidence type="ECO:0008006" key="7">
    <source>
        <dbReference type="Google" id="ProtNLM"/>
    </source>
</evidence>
<comment type="subcellular location">
    <subcellularLocation>
        <location evidence="1">Membrane</location>
    </subcellularLocation>
</comment>
<evidence type="ECO:0000313" key="6">
    <source>
        <dbReference type="Proteomes" id="UP001335729"/>
    </source>
</evidence>
<feature type="compositionally biased region" description="Basic and acidic residues" evidence="3">
    <location>
        <begin position="1"/>
        <end position="15"/>
    </location>
</feature>
<comment type="caution">
    <text evidence="5">The sequence shown here is derived from an EMBL/GenBank/DDBJ whole genome shotgun (WGS) entry which is preliminary data.</text>
</comment>
<evidence type="ECO:0000256" key="1">
    <source>
        <dbReference type="ARBA" id="ARBA00004370"/>
    </source>
</evidence>
<organism evidence="5 6">
    <name type="scientific">Gordonia prachuapensis</name>
    <dbReference type="NCBI Taxonomy" id="3115651"/>
    <lineage>
        <taxon>Bacteria</taxon>
        <taxon>Bacillati</taxon>
        <taxon>Actinomycetota</taxon>
        <taxon>Actinomycetes</taxon>
        <taxon>Mycobacteriales</taxon>
        <taxon>Gordoniaceae</taxon>
        <taxon>Gordonia</taxon>
    </lineage>
</organism>
<dbReference type="PANTHER" id="PTHR37042:SF4">
    <property type="entry name" value="OUTER MEMBRANE PROTEIN RV1973"/>
    <property type="match status" value="1"/>
</dbReference>
<dbReference type="PANTHER" id="PTHR37042">
    <property type="entry name" value="OUTER MEMBRANE PROTEIN RV1973"/>
    <property type="match status" value="1"/>
</dbReference>
<accession>A0ABU7MSY3</accession>
<gene>
    <name evidence="5" type="ORF">V1Y59_10115</name>
</gene>
<sequence length="234" mass="25446">MSAEHDDQSDDHRTPSVESDTDLEVRTELLPTPTQPEDAPDSADAYDNVSEVSDDVSTQPQRRWRLRGRPAQRDRGRVALGAAGAVAVLSVATVASAYFTVYRDDTAVDDEVAHSVLQAANDGAVSVLSYSPKTLDADFEDARGNLTGHFLTYYQEFTDKVVKPAATENDVNTEAQIVRSAVSELSKNDAQVLAFVNQSTTSKTKPDPELTSSSVRITLQRVGGRWLISSFDPV</sequence>
<evidence type="ECO:0000313" key="5">
    <source>
        <dbReference type="EMBL" id="MEE4023432.1"/>
    </source>
</evidence>
<protein>
    <recommendedName>
        <fullName evidence="7">Twin-arginine translocation pathway signal</fullName>
    </recommendedName>
</protein>
<proteinExistence type="predicted"/>
<keyword evidence="4" id="KW-1133">Transmembrane helix</keyword>
<keyword evidence="6" id="KW-1185">Reference proteome</keyword>
<dbReference type="RefSeq" id="WP_330504772.1">
    <property type="nucleotide sequence ID" value="NZ_JAZDUE010000007.1"/>
</dbReference>
<dbReference type="EMBL" id="JAZDUE010000007">
    <property type="protein sequence ID" value="MEE4023432.1"/>
    <property type="molecule type" value="Genomic_DNA"/>
</dbReference>
<name>A0ABU7MSY3_9ACTN</name>
<evidence type="ECO:0000256" key="2">
    <source>
        <dbReference type="ARBA" id="ARBA00023136"/>
    </source>
</evidence>
<feature type="transmembrane region" description="Helical" evidence="4">
    <location>
        <begin position="78"/>
        <end position="99"/>
    </location>
</feature>
<evidence type="ECO:0000256" key="4">
    <source>
        <dbReference type="SAM" id="Phobius"/>
    </source>
</evidence>
<feature type="region of interest" description="Disordered" evidence="3">
    <location>
        <begin position="1"/>
        <end position="73"/>
    </location>
</feature>
<dbReference type="Proteomes" id="UP001335729">
    <property type="component" value="Unassembled WGS sequence"/>
</dbReference>
<reference evidence="5 6" key="1">
    <citation type="submission" date="2024-01" db="EMBL/GenBank/DDBJ databases">
        <title>Draft genome sequence of Gordonia sp. PKS22-38.</title>
        <authorList>
            <person name="Suphannarot A."/>
            <person name="Mingma R."/>
        </authorList>
    </citation>
    <scope>NUCLEOTIDE SEQUENCE [LARGE SCALE GENOMIC DNA]</scope>
    <source>
        <strain evidence="5 6">PKS22-38</strain>
    </source>
</reference>